<dbReference type="STRING" id="83656.B1H18_09935"/>
<feature type="transmembrane region" description="Helical" evidence="7">
    <location>
        <begin position="147"/>
        <end position="167"/>
    </location>
</feature>
<evidence type="ECO:0000256" key="7">
    <source>
        <dbReference type="SAM" id="Phobius"/>
    </source>
</evidence>
<feature type="transmembrane region" description="Helical" evidence="7">
    <location>
        <begin position="438"/>
        <end position="461"/>
    </location>
</feature>
<dbReference type="InterPro" id="IPR029071">
    <property type="entry name" value="Ubiquitin-like_domsf"/>
</dbReference>
<keyword evidence="3" id="KW-1003">Cell membrane</keyword>
<feature type="transmembrane region" description="Helical" evidence="7">
    <location>
        <begin position="174"/>
        <end position="196"/>
    </location>
</feature>
<dbReference type="PIRSF" id="PIRSF017804">
    <property type="entry name" value="Secretion_EccD1"/>
    <property type="match status" value="1"/>
</dbReference>
<organism evidence="9 10">
    <name type="scientific">Streptomyces tsukubensis</name>
    <dbReference type="NCBI Taxonomy" id="83656"/>
    <lineage>
        <taxon>Bacteria</taxon>
        <taxon>Bacillati</taxon>
        <taxon>Actinomycetota</taxon>
        <taxon>Actinomycetes</taxon>
        <taxon>Kitasatosporales</taxon>
        <taxon>Streptomycetaceae</taxon>
        <taxon>Streptomyces</taxon>
    </lineage>
</organism>
<feature type="transmembrane region" description="Helical" evidence="7">
    <location>
        <begin position="123"/>
        <end position="141"/>
    </location>
</feature>
<dbReference type="Pfam" id="PF19053">
    <property type="entry name" value="EccD"/>
    <property type="match status" value="1"/>
</dbReference>
<feature type="transmembrane region" description="Helical" evidence="7">
    <location>
        <begin position="376"/>
        <end position="398"/>
    </location>
</feature>
<feature type="domain" description="EccD-like transmembrane" evidence="8">
    <location>
        <begin position="120"/>
        <end position="464"/>
    </location>
</feature>
<name>A0A1V4ACF6_9ACTN</name>
<feature type="transmembrane region" description="Helical" evidence="7">
    <location>
        <begin position="237"/>
        <end position="258"/>
    </location>
</feature>
<evidence type="ECO:0000256" key="3">
    <source>
        <dbReference type="ARBA" id="ARBA00022475"/>
    </source>
</evidence>
<evidence type="ECO:0000256" key="2">
    <source>
        <dbReference type="ARBA" id="ARBA00006162"/>
    </source>
</evidence>
<dbReference type="SUPFAM" id="SSF54236">
    <property type="entry name" value="Ubiquitin-like"/>
    <property type="match status" value="1"/>
</dbReference>
<evidence type="ECO:0000256" key="4">
    <source>
        <dbReference type="ARBA" id="ARBA00022692"/>
    </source>
</evidence>
<keyword evidence="6 7" id="KW-0472">Membrane</keyword>
<evidence type="ECO:0000256" key="6">
    <source>
        <dbReference type="ARBA" id="ARBA00023136"/>
    </source>
</evidence>
<dbReference type="Gene3D" id="3.10.20.90">
    <property type="entry name" value="Phosphatidylinositol 3-kinase Catalytic Subunit, Chain A, domain 1"/>
    <property type="match status" value="1"/>
</dbReference>
<dbReference type="RefSeq" id="WP_077966774.1">
    <property type="nucleotide sequence ID" value="NZ_CP045178.1"/>
</dbReference>
<evidence type="ECO:0000256" key="1">
    <source>
        <dbReference type="ARBA" id="ARBA00004651"/>
    </source>
</evidence>
<evidence type="ECO:0000313" key="10">
    <source>
        <dbReference type="Proteomes" id="UP000190539"/>
    </source>
</evidence>
<dbReference type="InterPro" id="IPR006707">
    <property type="entry name" value="T7SS_EccD"/>
</dbReference>
<keyword evidence="5 7" id="KW-1133">Transmembrane helix</keyword>
<dbReference type="OrthoDB" id="4775372at2"/>
<proteinExistence type="inferred from homology"/>
<dbReference type="GO" id="GO:0005886">
    <property type="term" value="C:plasma membrane"/>
    <property type="evidence" value="ECO:0007669"/>
    <property type="project" value="UniProtKB-SubCell"/>
</dbReference>
<evidence type="ECO:0000259" key="8">
    <source>
        <dbReference type="Pfam" id="PF19053"/>
    </source>
</evidence>
<comment type="subcellular location">
    <subcellularLocation>
        <location evidence="1">Cell membrane</location>
        <topology evidence="1">Multi-pass membrane protein</topology>
    </subcellularLocation>
</comment>
<keyword evidence="4 7" id="KW-0812">Transmembrane</keyword>
<feature type="transmembrane region" description="Helical" evidence="7">
    <location>
        <begin position="404"/>
        <end position="426"/>
    </location>
</feature>
<gene>
    <name evidence="9" type="ORF">B1H18_09935</name>
</gene>
<reference evidence="9 10" key="1">
    <citation type="submission" date="2017-02" db="EMBL/GenBank/DDBJ databases">
        <title>Draft Genome Sequence of Streptomyces tsukubaensis F601, a Producer of the immunosuppressant tacrolimus FK506.</title>
        <authorList>
            <person name="Zong G."/>
            <person name="Zhong C."/>
            <person name="Fu J."/>
            <person name="Qin R."/>
            <person name="Cao G."/>
        </authorList>
    </citation>
    <scope>NUCLEOTIDE SEQUENCE [LARGE SCALE GENOMIC DNA]</scope>
    <source>
        <strain evidence="9 10">F601</strain>
    </source>
</reference>
<dbReference type="InterPro" id="IPR044049">
    <property type="entry name" value="EccD_transm"/>
</dbReference>
<dbReference type="NCBIfam" id="TIGR03920">
    <property type="entry name" value="T7SS_EccD"/>
    <property type="match status" value="1"/>
</dbReference>
<protein>
    <submittedName>
        <fullName evidence="9">Type VII secretion integral membrane protein EccD</fullName>
    </submittedName>
</protein>
<accession>A0A1V4ACF6</accession>
<feature type="transmembrane region" description="Helical" evidence="7">
    <location>
        <begin position="352"/>
        <end position="369"/>
    </location>
</feature>
<dbReference type="Proteomes" id="UP000190539">
    <property type="component" value="Unassembled WGS sequence"/>
</dbReference>
<evidence type="ECO:0000313" key="9">
    <source>
        <dbReference type="EMBL" id="OON81110.1"/>
    </source>
</evidence>
<feature type="transmembrane region" description="Helical" evidence="7">
    <location>
        <begin position="208"/>
        <end position="230"/>
    </location>
</feature>
<feature type="transmembrane region" description="Helical" evidence="7">
    <location>
        <begin position="264"/>
        <end position="285"/>
    </location>
</feature>
<dbReference type="Pfam" id="PF08817">
    <property type="entry name" value="YukD"/>
    <property type="match status" value="1"/>
</dbReference>
<comment type="caution">
    <text evidence="9">The sequence shown here is derived from an EMBL/GenBank/DDBJ whole genome shotgun (WGS) entry which is preliminary data.</text>
</comment>
<comment type="similarity">
    <text evidence="2">Belongs to the EccD/Snm4 family.</text>
</comment>
<keyword evidence="10" id="KW-1185">Reference proteome</keyword>
<dbReference type="InterPro" id="IPR024962">
    <property type="entry name" value="YukD-like"/>
</dbReference>
<feature type="transmembrane region" description="Helical" evidence="7">
    <location>
        <begin position="327"/>
        <end position="346"/>
    </location>
</feature>
<dbReference type="EMBL" id="MVFC01000005">
    <property type="protein sequence ID" value="OON81110.1"/>
    <property type="molecule type" value="Genomic_DNA"/>
</dbReference>
<evidence type="ECO:0000256" key="5">
    <source>
        <dbReference type="ARBA" id="ARBA00022989"/>
    </source>
</evidence>
<dbReference type="AlphaFoldDB" id="A0A1V4ACF6"/>
<sequence length="466" mass="47565">MSDTQTAGLCRLTVRAPSRSIDLAVPSDVPVADLLPAVVGYGGDDLQEAGIDHGGWVLQRLGGEPLDEERTLDSYDLRDGETLYLRPRVDALPEVHLDDLVDGISTTMADSPYGWTPKASRRLLRGFAVLVLFGGLAILALPGDSAAIRAVCAAVVALLLIAGGGSASRAVGDAAAGAALGVMAAPYLALAGWLLTGGEMSGPDAHQVIGARLLAACAAGAGGAIVVLAAVTAFAALFLGVAVVAVFGALAGTLMLTADLAPHQVAGIVALVAVVLGAFVPSLSFRMSGLRMPPLPTNAQQLQEGIEPHSPSGVAARAILADGWMSSLYGAVGTVCAACLGVLAWYEDLAATFMVVALSLLLLLHSRGLGNTWQRLSLAVPGALGPLLLILMVAFDYAPGKRPLLVAALLALTAAVAIASWTVPGARLVPYWGRLGEILHTLAAVSLLPLALWVLGVYGALRGLMA</sequence>